<organism evidence="2 3">
    <name type="scientific">Candidatus Uhrbacteria bacterium RIFCSPHIGHO2_02_FULL_53_13</name>
    <dbReference type="NCBI Taxonomy" id="1802389"/>
    <lineage>
        <taxon>Bacteria</taxon>
        <taxon>Candidatus Uhriibacteriota</taxon>
    </lineage>
</organism>
<dbReference type="Proteomes" id="UP000177097">
    <property type="component" value="Unassembled WGS sequence"/>
</dbReference>
<dbReference type="InterPro" id="IPR011055">
    <property type="entry name" value="Dup_hybrid_motif"/>
</dbReference>
<accession>A0A1F7TZW9</accession>
<proteinExistence type="predicted"/>
<dbReference type="CDD" id="cd12797">
    <property type="entry name" value="M23_peptidase"/>
    <property type="match status" value="1"/>
</dbReference>
<protein>
    <recommendedName>
        <fullName evidence="1">M23ase beta-sheet core domain-containing protein</fullName>
    </recommendedName>
</protein>
<feature type="domain" description="M23ase beta-sheet core" evidence="1">
    <location>
        <begin position="33"/>
        <end position="133"/>
    </location>
</feature>
<gene>
    <name evidence="2" type="ORF">A3C17_01130</name>
</gene>
<dbReference type="InterPro" id="IPR016047">
    <property type="entry name" value="M23ase_b-sheet_dom"/>
</dbReference>
<dbReference type="GO" id="GO:0004222">
    <property type="term" value="F:metalloendopeptidase activity"/>
    <property type="evidence" value="ECO:0007669"/>
    <property type="project" value="TreeGrafter"/>
</dbReference>
<dbReference type="PANTHER" id="PTHR21666:SF270">
    <property type="entry name" value="MUREIN HYDROLASE ACTIVATOR ENVC"/>
    <property type="match status" value="1"/>
</dbReference>
<evidence type="ECO:0000313" key="3">
    <source>
        <dbReference type="Proteomes" id="UP000177097"/>
    </source>
</evidence>
<dbReference type="Pfam" id="PF01551">
    <property type="entry name" value="Peptidase_M23"/>
    <property type="match status" value="1"/>
</dbReference>
<sequence length="146" mass="16390">MQTKNVYHLPIDINKVTSAGQDSLAHVGALIHSIDYDAPEGTLVYASLDGVVISVKDESNKGGLDQKFEDDGNYIEVLHKHDEISEYEHLRQHSSRVKVGDKVLAGDILAEVGNTGWSECPHLHFMIYPKDNQYKTLEIQFKKERG</sequence>
<dbReference type="EMBL" id="MGDX01000017">
    <property type="protein sequence ID" value="OGL71098.1"/>
    <property type="molecule type" value="Genomic_DNA"/>
</dbReference>
<comment type="caution">
    <text evidence="2">The sequence shown here is derived from an EMBL/GenBank/DDBJ whole genome shotgun (WGS) entry which is preliminary data.</text>
</comment>
<reference evidence="2 3" key="1">
    <citation type="journal article" date="2016" name="Nat. Commun.">
        <title>Thousands of microbial genomes shed light on interconnected biogeochemical processes in an aquifer system.</title>
        <authorList>
            <person name="Anantharaman K."/>
            <person name="Brown C.T."/>
            <person name="Hug L.A."/>
            <person name="Sharon I."/>
            <person name="Castelle C.J."/>
            <person name="Probst A.J."/>
            <person name="Thomas B.C."/>
            <person name="Singh A."/>
            <person name="Wilkins M.J."/>
            <person name="Karaoz U."/>
            <person name="Brodie E.L."/>
            <person name="Williams K.H."/>
            <person name="Hubbard S.S."/>
            <person name="Banfield J.F."/>
        </authorList>
    </citation>
    <scope>NUCLEOTIDE SEQUENCE [LARGE SCALE GENOMIC DNA]</scope>
</reference>
<dbReference type="STRING" id="1802389.A3C17_01130"/>
<name>A0A1F7TZW9_9BACT</name>
<dbReference type="Gene3D" id="2.70.70.10">
    <property type="entry name" value="Glucose Permease (Domain IIA)"/>
    <property type="match status" value="1"/>
</dbReference>
<dbReference type="PANTHER" id="PTHR21666">
    <property type="entry name" value="PEPTIDASE-RELATED"/>
    <property type="match status" value="1"/>
</dbReference>
<dbReference type="InterPro" id="IPR050570">
    <property type="entry name" value="Cell_wall_metabolism_enzyme"/>
</dbReference>
<evidence type="ECO:0000259" key="1">
    <source>
        <dbReference type="Pfam" id="PF01551"/>
    </source>
</evidence>
<evidence type="ECO:0000313" key="2">
    <source>
        <dbReference type="EMBL" id="OGL71098.1"/>
    </source>
</evidence>
<dbReference type="SUPFAM" id="SSF51261">
    <property type="entry name" value="Duplicated hybrid motif"/>
    <property type="match status" value="1"/>
</dbReference>
<dbReference type="AlphaFoldDB" id="A0A1F7TZW9"/>